<dbReference type="EMBL" id="OZ034817">
    <property type="protein sequence ID" value="CAL1381739.1"/>
    <property type="molecule type" value="Genomic_DNA"/>
</dbReference>
<keyword evidence="3" id="KW-1185">Reference proteome</keyword>
<protein>
    <submittedName>
        <fullName evidence="2">Uncharacterized protein</fullName>
    </submittedName>
</protein>
<dbReference type="AlphaFoldDB" id="A0AAV2E796"/>
<gene>
    <name evidence="2" type="ORF">LTRI10_LOCUS23100</name>
</gene>
<name>A0AAV2E796_9ROSI</name>
<reference evidence="2 3" key="1">
    <citation type="submission" date="2024-04" db="EMBL/GenBank/DDBJ databases">
        <authorList>
            <person name="Fracassetti M."/>
        </authorList>
    </citation>
    <scope>NUCLEOTIDE SEQUENCE [LARGE SCALE GENOMIC DNA]</scope>
</reference>
<feature type="region of interest" description="Disordered" evidence="1">
    <location>
        <begin position="1"/>
        <end position="55"/>
    </location>
</feature>
<evidence type="ECO:0000313" key="3">
    <source>
        <dbReference type="Proteomes" id="UP001497516"/>
    </source>
</evidence>
<sequence>MHDDVVVEDQHAEEREGGQGQGREGGTNAQERNQRSAKCTPLNGSRAAVTHRRRHHSLPSVLLATAGVPSLAGSSGGGSAYHSSSPCLASPLRSPPSPGDFLVRPAYLHLGNASLHGDCVLRCRPPDFS</sequence>
<evidence type="ECO:0000256" key="1">
    <source>
        <dbReference type="SAM" id="MobiDB-lite"/>
    </source>
</evidence>
<accession>A0AAV2E796</accession>
<feature type="compositionally biased region" description="Basic and acidic residues" evidence="1">
    <location>
        <begin position="1"/>
        <end position="17"/>
    </location>
</feature>
<dbReference type="Proteomes" id="UP001497516">
    <property type="component" value="Chromosome 4"/>
</dbReference>
<proteinExistence type="predicted"/>
<evidence type="ECO:0000313" key="2">
    <source>
        <dbReference type="EMBL" id="CAL1381739.1"/>
    </source>
</evidence>
<feature type="region of interest" description="Disordered" evidence="1">
    <location>
        <begin position="72"/>
        <end position="95"/>
    </location>
</feature>
<organism evidence="2 3">
    <name type="scientific">Linum trigynum</name>
    <dbReference type="NCBI Taxonomy" id="586398"/>
    <lineage>
        <taxon>Eukaryota</taxon>
        <taxon>Viridiplantae</taxon>
        <taxon>Streptophyta</taxon>
        <taxon>Embryophyta</taxon>
        <taxon>Tracheophyta</taxon>
        <taxon>Spermatophyta</taxon>
        <taxon>Magnoliopsida</taxon>
        <taxon>eudicotyledons</taxon>
        <taxon>Gunneridae</taxon>
        <taxon>Pentapetalae</taxon>
        <taxon>rosids</taxon>
        <taxon>fabids</taxon>
        <taxon>Malpighiales</taxon>
        <taxon>Linaceae</taxon>
        <taxon>Linum</taxon>
    </lineage>
</organism>